<organism evidence="5 6">
    <name type="scientific">Metaclostridioides mangenotii</name>
    <dbReference type="NCBI Taxonomy" id="1540"/>
    <lineage>
        <taxon>Bacteria</taxon>
        <taxon>Bacillati</taxon>
        <taxon>Bacillota</taxon>
        <taxon>Clostridia</taxon>
        <taxon>Peptostreptococcales</taxon>
        <taxon>Peptostreptococcaceae</taxon>
        <taxon>Metaclostridioides</taxon>
    </lineage>
</organism>
<dbReference type="PANTHER" id="PTHR37418">
    <property type="entry name" value="3-KETO-5-AMINOHEXANOATE CLEAVAGE ENZYME-RELATED"/>
    <property type="match status" value="1"/>
</dbReference>
<proteinExistence type="predicted"/>
<dbReference type="InterPro" id="IPR013785">
    <property type="entry name" value="Aldolase_TIM"/>
</dbReference>
<evidence type="ECO:0000256" key="4">
    <source>
        <dbReference type="ARBA" id="ARBA00022833"/>
    </source>
</evidence>
<sequence>MQKVIITAAICGAEVTKEHNPNVPYTVEEIAREAKSAYDAGASIIHLHVREDNGAPTQDKNRFKECIDAIKIACPDAIIQPSTGGAVGMSNEERIQPVDLYPEMATLDCGTCNFGGDEIFVNTENTIKEFGKRMIELNIKPEIEVFDKGMVDMAIRLNKKGFINDNMHFNFVMGVNGGIGATYRDLMFMRESIPQNSTFTVSGIGRYQFDMIALGVLMGGHVRVGFEDNVYMKKGVPASSNGEFVRKAANIVRELGREVATPEEARQILGLEAKILRTQEA</sequence>
<reference evidence="5 6" key="1">
    <citation type="submission" date="2021-03" db="EMBL/GenBank/DDBJ databases">
        <title>Genomic Encyclopedia of Type Strains, Phase IV (KMG-IV): sequencing the most valuable type-strain genomes for metagenomic binning, comparative biology and taxonomic classification.</title>
        <authorList>
            <person name="Goeker M."/>
        </authorList>
    </citation>
    <scope>NUCLEOTIDE SEQUENCE [LARGE SCALE GENOMIC DNA]</scope>
    <source>
        <strain evidence="5 6">DSM 1289</strain>
    </source>
</reference>
<dbReference type="PANTHER" id="PTHR37418:SF2">
    <property type="entry name" value="3-KETO-5-AMINOHEXANOATE CLEAVAGE ENZYME"/>
    <property type="match status" value="1"/>
</dbReference>
<keyword evidence="3" id="KW-0479">Metal-binding</keyword>
<accession>A0ABS4E8Y6</accession>
<dbReference type="InterPro" id="IPR008567">
    <property type="entry name" value="BKACE"/>
</dbReference>
<dbReference type="RefSeq" id="WP_209455906.1">
    <property type="nucleotide sequence ID" value="NZ_BAAACS010000017.1"/>
</dbReference>
<dbReference type="Pfam" id="PF05853">
    <property type="entry name" value="BKACE"/>
    <property type="match status" value="1"/>
</dbReference>
<protein>
    <submittedName>
        <fullName evidence="5">3-keto-5-aminohexanoate cleavage enzyme</fullName>
    </submittedName>
</protein>
<evidence type="ECO:0000313" key="5">
    <source>
        <dbReference type="EMBL" id="MBP1854378.1"/>
    </source>
</evidence>
<evidence type="ECO:0000256" key="2">
    <source>
        <dbReference type="ARBA" id="ARBA00022679"/>
    </source>
</evidence>
<keyword evidence="2" id="KW-0808">Transferase</keyword>
<dbReference type="EMBL" id="JAGGJX010000001">
    <property type="protein sequence ID" value="MBP1854378.1"/>
    <property type="molecule type" value="Genomic_DNA"/>
</dbReference>
<dbReference type="Gene3D" id="3.20.20.70">
    <property type="entry name" value="Aldolase class I"/>
    <property type="match status" value="1"/>
</dbReference>
<keyword evidence="6" id="KW-1185">Reference proteome</keyword>
<evidence type="ECO:0000256" key="3">
    <source>
        <dbReference type="ARBA" id="ARBA00022723"/>
    </source>
</evidence>
<comment type="cofactor">
    <cofactor evidence="1">
        <name>Zn(2+)</name>
        <dbReference type="ChEBI" id="CHEBI:29105"/>
    </cofactor>
</comment>
<evidence type="ECO:0000256" key="1">
    <source>
        <dbReference type="ARBA" id="ARBA00001947"/>
    </source>
</evidence>
<comment type="caution">
    <text evidence="5">The sequence shown here is derived from an EMBL/GenBank/DDBJ whole genome shotgun (WGS) entry which is preliminary data.</text>
</comment>
<gene>
    <name evidence="5" type="ORF">J2Z43_000768</name>
</gene>
<name>A0ABS4E8Y6_9FIRM</name>
<keyword evidence="4" id="KW-0862">Zinc</keyword>
<dbReference type="Proteomes" id="UP000767291">
    <property type="component" value="Unassembled WGS sequence"/>
</dbReference>
<evidence type="ECO:0000313" key="6">
    <source>
        <dbReference type="Proteomes" id="UP000767291"/>
    </source>
</evidence>